<dbReference type="PANTHER" id="PTHR32510">
    <property type="entry name" value="TRANSMEMBRANE PROTEIN 98"/>
    <property type="match status" value="1"/>
</dbReference>
<dbReference type="InterPro" id="IPR029668">
    <property type="entry name" value="TMEM98"/>
</dbReference>
<evidence type="ECO:0000256" key="13">
    <source>
        <dbReference type="SAM" id="Phobius"/>
    </source>
</evidence>
<feature type="transmembrane region" description="Helical" evidence="13">
    <location>
        <begin position="6"/>
        <end position="27"/>
    </location>
</feature>
<evidence type="ECO:0000313" key="15">
    <source>
        <dbReference type="WBParaSite" id="SMUV_0001052801-mRNA-1"/>
    </source>
</evidence>
<comment type="similarity">
    <text evidence="4">Belongs to the TMEM98 family.</text>
</comment>
<evidence type="ECO:0000256" key="1">
    <source>
        <dbReference type="ARBA" id="ARBA00004401"/>
    </source>
</evidence>
<keyword evidence="8 13" id="KW-0812">Transmembrane</keyword>
<evidence type="ECO:0000313" key="14">
    <source>
        <dbReference type="Proteomes" id="UP000046393"/>
    </source>
</evidence>
<keyword evidence="10 13" id="KW-1133">Transmembrane helix</keyword>
<evidence type="ECO:0000256" key="6">
    <source>
        <dbReference type="ARBA" id="ARBA00022475"/>
    </source>
</evidence>
<feature type="region of interest" description="Disordered" evidence="12">
    <location>
        <begin position="214"/>
        <end position="245"/>
    </location>
</feature>
<dbReference type="GO" id="GO:0005886">
    <property type="term" value="C:plasma membrane"/>
    <property type="evidence" value="ECO:0007669"/>
    <property type="project" value="UniProtKB-SubCell"/>
</dbReference>
<reference evidence="15" key="1">
    <citation type="submission" date="2017-02" db="UniProtKB">
        <authorList>
            <consortium name="WormBaseParasite"/>
        </authorList>
    </citation>
    <scope>IDENTIFICATION</scope>
</reference>
<keyword evidence="11 13" id="KW-0472">Membrane</keyword>
<evidence type="ECO:0000256" key="10">
    <source>
        <dbReference type="ARBA" id="ARBA00022989"/>
    </source>
</evidence>
<dbReference type="AlphaFoldDB" id="A0A0N5AZU8"/>
<sequence>MDLAVYMALIVLAAVFLVSLFILIVMCKRRANTSKHLRTVKLRFSKTPNENIENIMQLRPLIEKVLDGNQWVYDMTGTLKHCVAILKLCHATTEKLTAEPLSATGAPLNAAILMATKRILPNFNLMIEAMESNHLNVPLLEARASALVSACWTLSFPFILACGDNISSLEAILKEMDTHVESLRDIVSNAEQHILENHTELLKSNRPLSSLIEDTTPLVEKECDKEAADTPSPQSDEAPADPSAS</sequence>
<comment type="subcellular location">
    <subcellularLocation>
        <location evidence="1">Cell membrane</location>
        <topology evidence="1">Single-pass type II membrane protein</topology>
    </subcellularLocation>
    <subcellularLocation>
        <location evidence="3">Endoplasmic reticulum membrane</location>
        <topology evidence="3">Single-pass type II membrane protein</topology>
    </subcellularLocation>
    <subcellularLocation>
        <location evidence="2">Secreted</location>
        <location evidence="2">Extracellular exosome</location>
    </subcellularLocation>
</comment>
<feature type="compositionally biased region" description="Basic and acidic residues" evidence="12">
    <location>
        <begin position="219"/>
        <end position="228"/>
    </location>
</feature>
<dbReference type="Proteomes" id="UP000046393">
    <property type="component" value="Unplaced"/>
</dbReference>
<dbReference type="WBParaSite" id="SMUV_0001052801-mRNA-1">
    <property type="protein sequence ID" value="SMUV_0001052801-mRNA-1"/>
    <property type="gene ID" value="SMUV_0001052801"/>
</dbReference>
<accession>A0A0N5AZU8</accession>
<proteinExistence type="inferred from homology"/>
<protein>
    <recommendedName>
        <fullName evidence="5">Transmembrane protein 98</fullName>
    </recommendedName>
</protein>
<evidence type="ECO:0000256" key="5">
    <source>
        <dbReference type="ARBA" id="ARBA00014380"/>
    </source>
</evidence>
<evidence type="ECO:0000256" key="7">
    <source>
        <dbReference type="ARBA" id="ARBA00022525"/>
    </source>
</evidence>
<keyword evidence="9" id="KW-0256">Endoplasmic reticulum</keyword>
<keyword evidence="14" id="KW-1185">Reference proteome</keyword>
<dbReference type="PANTHER" id="PTHR32510:SF3">
    <property type="entry name" value="TRANSMEMBRANE PROTEIN 98"/>
    <property type="match status" value="1"/>
</dbReference>
<evidence type="ECO:0000256" key="2">
    <source>
        <dbReference type="ARBA" id="ARBA00004550"/>
    </source>
</evidence>
<keyword evidence="6" id="KW-1003">Cell membrane</keyword>
<dbReference type="Gene3D" id="1.20.1410.10">
    <property type="entry name" value="I/LWEQ domain"/>
    <property type="match status" value="1"/>
</dbReference>
<evidence type="ECO:0000256" key="12">
    <source>
        <dbReference type="SAM" id="MobiDB-lite"/>
    </source>
</evidence>
<evidence type="ECO:0000256" key="9">
    <source>
        <dbReference type="ARBA" id="ARBA00022824"/>
    </source>
</evidence>
<evidence type="ECO:0000256" key="3">
    <source>
        <dbReference type="ARBA" id="ARBA00004648"/>
    </source>
</evidence>
<evidence type="ECO:0000256" key="11">
    <source>
        <dbReference type="ARBA" id="ARBA00023136"/>
    </source>
</evidence>
<organism evidence="14 15">
    <name type="scientific">Syphacia muris</name>
    <dbReference type="NCBI Taxonomy" id="451379"/>
    <lineage>
        <taxon>Eukaryota</taxon>
        <taxon>Metazoa</taxon>
        <taxon>Ecdysozoa</taxon>
        <taxon>Nematoda</taxon>
        <taxon>Chromadorea</taxon>
        <taxon>Rhabditida</taxon>
        <taxon>Spirurina</taxon>
        <taxon>Oxyuridomorpha</taxon>
        <taxon>Oxyuroidea</taxon>
        <taxon>Oxyuridae</taxon>
        <taxon>Syphacia</taxon>
    </lineage>
</organism>
<dbReference type="GO" id="GO:0005789">
    <property type="term" value="C:endoplasmic reticulum membrane"/>
    <property type="evidence" value="ECO:0007669"/>
    <property type="project" value="UniProtKB-SubCell"/>
</dbReference>
<name>A0A0N5AZU8_9BILA</name>
<evidence type="ECO:0000256" key="8">
    <source>
        <dbReference type="ARBA" id="ARBA00022692"/>
    </source>
</evidence>
<keyword evidence="7" id="KW-0964">Secreted</keyword>
<evidence type="ECO:0000256" key="4">
    <source>
        <dbReference type="ARBA" id="ARBA00011024"/>
    </source>
</evidence>
<dbReference type="GO" id="GO:0005576">
    <property type="term" value="C:extracellular region"/>
    <property type="evidence" value="ECO:0007669"/>
    <property type="project" value="UniProtKB-SubCell"/>
</dbReference>